<evidence type="ECO:0000313" key="8">
    <source>
        <dbReference type="Proteomes" id="UP000315471"/>
    </source>
</evidence>
<keyword evidence="8" id="KW-1185">Reference proteome</keyword>
<dbReference type="EC" id="5.4.99.2" evidence="7"/>
<comment type="cofactor">
    <cofactor evidence="1">
        <name>adenosylcob(III)alamin</name>
        <dbReference type="ChEBI" id="CHEBI:18408"/>
    </cofactor>
</comment>
<dbReference type="EMBL" id="SJPY01000006">
    <property type="protein sequence ID" value="TWU38955.1"/>
    <property type="molecule type" value="Genomic_DNA"/>
</dbReference>
<dbReference type="RefSeq" id="WP_146601241.1">
    <property type="nucleotide sequence ID" value="NZ_SJPY01000006.1"/>
</dbReference>
<dbReference type="AlphaFoldDB" id="A0A5C6DRV2"/>
<dbReference type="CDD" id="cd03677">
    <property type="entry name" value="MM_CoA_mutase_beta"/>
    <property type="match status" value="1"/>
</dbReference>
<dbReference type="PANTHER" id="PTHR48101">
    <property type="entry name" value="METHYLMALONYL-COA MUTASE, MITOCHONDRIAL-RELATED"/>
    <property type="match status" value="1"/>
</dbReference>
<dbReference type="InterPro" id="IPR006099">
    <property type="entry name" value="MeMalonylCoA_mutase_a/b_cat"/>
</dbReference>
<sequence length="694" mass="74047">MSTSKLSVKDDFPPVEYETWRATVEADLKGAPFEKKLVSHTYEGIGIQPVYTRKDELAGTDPTGFPGSSPFVRGRNPLGSVLTGTDLRQEHLHPDLGVTNKAILADLEGGVTSILIKLDSAARAGLDPDKVDDSESHDGVMAYDVNDLDVTLKKVGLDIIDVTLDAGAAFLPAAATLAGLWEDRGVIPAKARGAFNADPLAALARDGKLPVKVETAIKQLADLATWTSRHYPKVTSVAVDTAVYHDAGATAAQDIAFSMATAVEYLRAMTAAGMTVDRAAEQILFRTSLGTHHFLAISKLRAAREVWARVIEACGGSASGMKVHSRTGSRVLTQRDPYVNLLRNTVASFAGIIGGADAVTSVPFDQAAQLPNDFSRRIARNTVLILDEESHLNCVVDPAGGSWFIEKLTDQLAKKAWQIFQEIEQQGGMIAALQSGWVASQIEVAFAPRAKDIATRREGITGVSEFPNLAEEQLEQRPVDVAALRIAAAERHKAKAAFLADLSGESDLSAACFQAASEGASIAQIARAIGFHQSSTEITPIEAHLFAQPFEELRDASDVWCTTKGQRPRVFLANMGPVAHHTGRATFAKNFFEAGGFEVIGNDGFQDADAAAAALKDSGANIAVICSSDKLYPEMVPAVTPALKAAGARSVILAGHPGDNEASWREAGIDRFIFIKCDVLATLRELLVDEGVLS</sequence>
<accession>A0A5C6DRV2</accession>
<dbReference type="InterPro" id="IPR016176">
    <property type="entry name" value="Cbl-dep_enz_cat"/>
</dbReference>
<evidence type="ECO:0000256" key="3">
    <source>
        <dbReference type="ARBA" id="ARBA00022628"/>
    </source>
</evidence>
<evidence type="ECO:0000256" key="5">
    <source>
        <dbReference type="ARBA" id="ARBA00023285"/>
    </source>
</evidence>
<comment type="similarity">
    <text evidence="2">Belongs to the methylmalonyl-CoA mutase family.</text>
</comment>
<dbReference type="PANTHER" id="PTHR48101:SF4">
    <property type="entry name" value="METHYLMALONYL-COA MUTASE, MITOCHONDRIAL"/>
    <property type="match status" value="1"/>
</dbReference>
<dbReference type="InterPro" id="IPR036724">
    <property type="entry name" value="Cobalamin-bd_sf"/>
</dbReference>
<dbReference type="SUPFAM" id="SSF52242">
    <property type="entry name" value="Cobalamin (vitamin B12)-binding domain"/>
    <property type="match status" value="1"/>
</dbReference>
<evidence type="ECO:0000256" key="4">
    <source>
        <dbReference type="ARBA" id="ARBA00023235"/>
    </source>
</evidence>
<protein>
    <submittedName>
        <fullName evidence="7">Methylmalonyl-CoA mutase small subunit</fullName>
        <ecNumber evidence="7">5.4.99.2</ecNumber>
    </submittedName>
</protein>
<dbReference type="SUPFAM" id="SSF51703">
    <property type="entry name" value="Cobalamin (vitamin B12)-dependent enzymes"/>
    <property type="match status" value="1"/>
</dbReference>
<dbReference type="GO" id="GO:0046872">
    <property type="term" value="F:metal ion binding"/>
    <property type="evidence" value="ECO:0007669"/>
    <property type="project" value="InterPro"/>
</dbReference>
<proteinExistence type="inferred from homology"/>
<dbReference type="GO" id="GO:0004494">
    <property type="term" value="F:methylmalonyl-CoA mutase activity"/>
    <property type="evidence" value="ECO:0007669"/>
    <property type="project" value="UniProtKB-EC"/>
</dbReference>
<dbReference type="GO" id="GO:0019678">
    <property type="term" value="P:propionate metabolic process, methylmalonyl pathway"/>
    <property type="evidence" value="ECO:0007669"/>
    <property type="project" value="TreeGrafter"/>
</dbReference>
<dbReference type="Gene3D" id="3.40.50.280">
    <property type="entry name" value="Cobalamin-binding domain"/>
    <property type="match status" value="1"/>
</dbReference>
<dbReference type="GO" id="GO:0031419">
    <property type="term" value="F:cobalamin binding"/>
    <property type="evidence" value="ECO:0007669"/>
    <property type="project" value="UniProtKB-KW"/>
</dbReference>
<evidence type="ECO:0000259" key="6">
    <source>
        <dbReference type="Pfam" id="PF01642"/>
    </source>
</evidence>
<reference evidence="7 8" key="1">
    <citation type="submission" date="2019-02" db="EMBL/GenBank/DDBJ databases">
        <title>Deep-cultivation of Planctomycetes and their phenomic and genomic characterization uncovers novel biology.</title>
        <authorList>
            <person name="Wiegand S."/>
            <person name="Jogler M."/>
            <person name="Boedeker C."/>
            <person name="Pinto D."/>
            <person name="Vollmers J."/>
            <person name="Rivas-Marin E."/>
            <person name="Kohn T."/>
            <person name="Peeters S.H."/>
            <person name="Heuer A."/>
            <person name="Rast P."/>
            <person name="Oberbeckmann S."/>
            <person name="Bunk B."/>
            <person name="Jeske O."/>
            <person name="Meyerdierks A."/>
            <person name="Storesund J.E."/>
            <person name="Kallscheuer N."/>
            <person name="Luecker S."/>
            <person name="Lage O.M."/>
            <person name="Pohl T."/>
            <person name="Merkel B.J."/>
            <person name="Hornburger P."/>
            <person name="Mueller R.-W."/>
            <person name="Bruemmer F."/>
            <person name="Labrenz M."/>
            <person name="Spormann A.M."/>
            <person name="Op Den Camp H."/>
            <person name="Overmann J."/>
            <person name="Amann R."/>
            <person name="Jetten M.S.M."/>
            <person name="Mascher T."/>
            <person name="Medema M.H."/>
            <person name="Devos D.P."/>
            <person name="Kaster A.-K."/>
            <person name="Ovreas L."/>
            <person name="Rohde M."/>
            <person name="Galperin M.Y."/>
            <person name="Jogler C."/>
        </authorList>
    </citation>
    <scope>NUCLEOTIDE SEQUENCE [LARGE SCALE GENOMIC DNA]</scope>
    <source>
        <strain evidence="7 8">Q31b</strain>
    </source>
</reference>
<gene>
    <name evidence="7" type="primary">mutA</name>
    <name evidence="7" type="ORF">Q31b_40330</name>
</gene>
<organism evidence="7 8">
    <name type="scientific">Novipirellula aureliae</name>
    <dbReference type="NCBI Taxonomy" id="2527966"/>
    <lineage>
        <taxon>Bacteria</taxon>
        <taxon>Pseudomonadati</taxon>
        <taxon>Planctomycetota</taxon>
        <taxon>Planctomycetia</taxon>
        <taxon>Pirellulales</taxon>
        <taxon>Pirellulaceae</taxon>
        <taxon>Novipirellula</taxon>
    </lineage>
</organism>
<dbReference type="OrthoDB" id="9762378at2"/>
<evidence type="ECO:0000313" key="7">
    <source>
        <dbReference type="EMBL" id="TWU38955.1"/>
    </source>
</evidence>
<keyword evidence="5" id="KW-0170">Cobalt</keyword>
<comment type="caution">
    <text evidence="7">The sequence shown here is derived from an EMBL/GenBank/DDBJ whole genome shotgun (WGS) entry which is preliminary data.</text>
</comment>
<evidence type="ECO:0000256" key="2">
    <source>
        <dbReference type="ARBA" id="ARBA00008465"/>
    </source>
</evidence>
<evidence type="ECO:0000256" key="1">
    <source>
        <dbReference type="ARBA" id="ARBA00001922"/>
    </source>
</evidence>
<dbReference type="Pfam" id="PF01642">
    <property type="entry name" value="MM_CoA_mutase"/>
    <property type="match status" value="1"/>
</dbReference>
<name>A0A5C6DRV2_9BACT</name>
<keyword evidence="3" id="KW-0846">Cobalamin</keyword>
<feature type="domain" description="Methylmalonyl-CoA mutase alpha/beta chain catalytic" evidence="6">
    <location>
        <begin position="41"/>
        <end position="528"/>
    </location>
</feature>
<dbReference type="Gene3D" id="3.20.20.240">
    <property type="entry name" value="Methylmalonyl-CoA mutase"/>
    <property type="match status" value="1"/>
</dbReference>
<dbReference type="GO" id="GO:0005737">
    <property type="term" value="C:cytoplasm"/>
    <property type="evidence" value="ECO:0007669"/>
    <property type="project" value="TreeGrafter"/>
</dbReference>
<dbReference type="Proteomes" id="UP000315471">
    <property type="component" value="Unassembled WGS sequence"/>
</dbReference>
<keyword evidence="4 7" id="KW-0413">Isomerase</keyword>